<dbReference type="Proteomes" id="UP001231362">
    <property type="component" value="Unassembled WGS sequence"/>
</dbReference>
<name>A0ABT9V6F9_9BACL</name>
<evidence type="ECO:0008006" key="3">
    <source>
        <dbReference type="Google" id="ProtNLM"/>
    </source>
</evidence>
<evidence type="ECO:0000313" key="2">
    <source>
        <dbReference type="Proteomes" id="UP001231362"/>
    </source>
</evidence>
<dbReference type="EMBL" id="JAUSTU010000013">
    <property type="protein sequence ID" value="MDQ0156529.1"/>
    <property type="molecule type" value="Genomic_DNA"/>
</dbReference>
<reference evidence="1 2" key="1">
    <citation type="submission" date="2023-07" db="EMBL/GenBank/DDBJ databases">
        <title>Genomic Encyclopedia of Type Strains, Phase IV (KMG-IV): sequencing the most valuable type-strain genomes for metagenomic binning, comparative biology and taxonomic classification.</title>
        <authorList>
            <person name="Goeker M."/>
        </authorList>
    </citation>
    <scope>NUCLEOTIDE SEQUENCE [LARGE SCALE GENOMIC DNA]</scope>
    <source>
        <strain evidence="1 2">DSM 23948</strain>
    </source>
</reference>
<accession>A0ABT9V6F9</accession>
<evidence type="ECO:0000313" key="1">
    <source>
        <dbReference type="EMBL" id="MDQ0156529.1"/>
    </source>
</evidence>
<dbReference type="Gene3D" id="3.40.1440.10">
    <property type="entry name" value="GIY-YIG endonuclease"/>
    <property type="match status" value="1"/>
</dbReference>
<comment type="caution">
    <text evidence="1">The sequence shown here is derived from an EMBL/GenBank/DDBJ whole genome shotgun (WGS) entry which is preliminary data.</text>
</comment>
<gene>
    <name evidence="1" type="ORF">J2S07_002850</name>
</gene>
<sequence>MSLATVNISYLFLGLKIIRQNLLVYRVIQEIPISDAEIPDNFIYPEMFLNDNYYYEMIEEPLLDDLKERLVIDWGAGTRSWHQWLNINKPKEIVEIFPVGYYDSFPGFLEFILDSDDLLRIVNFPDSNKEWHKMLSSVAGIYLIVDSKTGKQYVGSAYGKEGILGRWKHYAQTKHGGNEVLKTILEENPQSFKHFKFTILRTLQKELTKNEVIKYESLYKEKLGTRAFGLNLN</sequence>
<dbReference type="CDD" id="cd10446">
    <property type="entry name" value="GIY-YIG_unchar_1"/>
    <property type="match status" value="1"/>
</dbReference>
<dbReference type="SUPFAM" id="SSF82771">
    <property type="entry name" value="GIY-YIG endonuclease"/>
    <property type="match status" value="1"/>
</dbReference>
<proteinExistence type="predicted"/>
<organism evidence="1 2">
    <name type="scientific">Anoxybacillus andreesenii</name>
    <dbReference type="NCBI Taxonomy" id="1325932"/>
    <lineage>
        <taxon>Bacteria</taxon>
        <taxon>Bacillati</taxon>
        <taxon>Bacillota</taxon>
        <taxon>Bacilli</taxon>
        <taxon>Bacillales</taxon>
        <taxon>Anoxybacillaceae</taxon>
        <taxon>Anoxybacillus</taxon>
    </lineage>
</organism>
<keyword evidence="2" id="KW-1185">Reference proteome</keyword>
<protein>
    <recommendedName>
        <fullName evidence="3">GIY-YIG domain-containing protein</fullName>
    </recommendedName>
</protein>
<dbReference type="InterPro" id="IPR035901">
    <property type="entry name" value="GIY-YIG_endonuc_sf"/>
</dbReference>